<dbReference type="InterPro" id="IPR002018">
    <property type="entry name" value="CarbesteraseB"/>
</dbReference>
<dbReference type="STRING" id="97359.A0A550CR10"/>
<evidence type="ECO:0000313" key="3">
    <source>
        <dbReference type="Proteomes" id="UP000320762"/>
    </source>
</evidence>
<sequence length="409" mass="44862">MPRFPWVYGGGFWGGASLRFDSGDLVAQSVERGTPVVFVSFNYRVGPLGFPQGNEMDKKGLLNNIAAFGGDPEKVLGAMFMSGYAATSTSNHARSANEKHWAKFAAQAGCADTLLNAMDCLRAADTETVMDAVRAVMPDTTRFWWPSIDGEGGLMPDLPSNIWAAGGYTKVPFIAGTHLDDGTQFTPTAAGNELLVRAALTVTQSPTVDGHTDAELQSAIDEILALYPNDPALGSPYGTGNETFGLSPQYKRLAAIFGDINIHSQRRLWQQYTSDASVPPYGYLFADPPSDGTDPMFGVYHSLDVQYMFHNLTDAAPKSSVRLSEQVVDYWLSFVTSLDPNDGLGTDRVEWPVYTGDNKVLMQLVGANLMSIPDDYRLEQIEYLDWNPGILHHQLCSTSVLFRRFRRTN</sequence>
<keyword evidence="2" id="KW-0378">Hydrolase</keyword>
<proteinExistence type="predicted"/>
<dbReference type="EMBL" id="VDMD01000003">
    <property type="protein sequence ID" value="TRM67204.1"/>
    <property type="molecule type" value="Genomic_DNA"/>
</dbReference>
<evidence type="ECO:0000259" key="1">
    <source>
        <dbReference type="Pfam" id="PF00135"/>
    </source>
</evidence>
<dbReference type="GO" id="GO:0016787">
    <property type="term" value="F:hydrolase activity"/>
    <property type="evidence" value="ECO:0007669"/>
    <property type="project" value="UniProtKB-KW"/>
</dbReference>
<name>A0A550CR10_9AGAR</name>
<evidence type="ECO:0000313" key="2">
    <source>
        <dbReference type="EMBL" id="TRM67204.1"/>
    </source>
</evidence>
<dbReference type="AlphaFoldDB" id="A0A550CR10"/>
<feature type="domain" description="Carboxylesterase type B" evidence="1">
    <location>
        <begin position="6"/>
        <end position="75"/>
    </location>
</feature>
<dbReference type="Pfam" id="PF00135">
    <property type="entry name" value="COesterase"/>
    <property type="match status" value="2"/>
</dbReference>
<dbReference type="InterPro" id="IPR029058">
    <property type="entry name" value="AB_hydrolase_fold"/>
</dbReference>
<dbReference type="Proteomes" id="UP000320762">
    <property type="component" value="Unassembled WGS sequence"/>
</dbReference>
<gene>
    <name evidence="2" type="ORF">BD626DRAFT_546122</name>
</gene>
<organism evidence="2 3">
    <name type="scientific">Schizophyllum amplum</name>
    <dbReference type="NCBI Taxonomy" id="97359"/>
    <lineage>
        <taxon>Eukaryota</taxon>
        <taxon>Fungi</taxon>
        <taxon>Dikarya</taxon>
        <taxon>Basidiomycota</taxon>
        <taxon>Agaricomycotina</taxon>
        <taxon>Agaricomycetes</taxon>
        <taxon>Agaricomycetidae</taxon>
        <taxon>Agaricales</taxon>
        <taxon>Schizophyllaceae</taxon>
        <taxon>Schizophyllum</taxon>
    </lineage>
</organism>
<dbReference type="InterPro" id="IPR050309">
    <property type="entry name" value="Type-B_Carboxylest/Lipase"/>
</dbReference>
<dbReference type="PANTHER" id="PTHR11559">
    <property type="entry name" value="CARBOXYLESTERASE"/>
    <property type="match status" value="1"/>
</dbReference>
<keyword evidence="3" id="KW-1185">Reference proteome</keyword>
<protein>
    <submittedName>
        <fullName evidence="2">Alpha/Beta hydrolase protein</fullName>
    </submittedName>
</protein>
<feature type="domain" description="Carboxylesterase type B" evidence="1">
    <location>
        <begin position="78"/>
        <end position="364"/>
    </location>
</feature>
<dbReference type="Gene3D" id="3.40.50.1820">
    <property type="entry name" value="alpha/beta hydrolase"/>
    <property type="match status" value="2"/>
</dbReference>
<comment type="caution">
    <text evidence="2">The sequence shown here is derived from an EMBL/GenBank/DDBJ whole genome shotgun (WGS) entry which is preliminary data.</text>
</comment>
<dbReference type="SUPFAM" id="SSF53474">
    <property type="entry name" value="alpha/beta-Hydrolases"/>
    <property type="match status" value="1"/>
</dbReference>
<dbReference type="OrthoDB" id="408631at2759"/>
<accession>A0A550CR10</accession>
<reference evidence="2 3" key="1">
    <citation type="journal article" date="2019" name="New Phytol.">
        <title>Comparative genomics reveals unique wood-decay strategies and fruiting body development in the Schizophyllaceae.</title>
        <authorList>
            <person name="Almasi E."/>
            <person name="Sahu N."/>
            <person name="Krizsan K."/>
            <person name="Balint B."/>
            <person name="Kovacs G.M."/>
            <person name="Kiss B."/>
            <person name="Cseklye J."/>
            <person name="Drula E."/>
            <person name="Henrissat B."/>
            <person name="Nagy I."/>
            <person name="Chovatia M."/>
            <person name="Adam C."/>
            <person name="LaButti K."/>
            <person name="Lipzen A."/>
            <person name="Riley R."/>
            <person name="Grigoriev I.V."/>
            <person name="Nagy L.G."/>
        </authorList>
    </citation>
    <scope>NUCLEOTIDE SEQUENCE [LARGE SCALE GENOMIC DNA]</scope>
    <source>
        <strain evidence="2 3">NL-1724</strain>
    </source>
</reference>